<evidence type="ECO:0000256" key="2">
    <source>
        <dbReference type="SAM" id="Coils"/>
    </source>
</evidence>
<gene>
    <name evidence="4" type="ORF">BWQ96_03620</name>
</gene>
<evidence type="ECO:0000256" key="3">
    <source>
        <dbReference type="SAM" id="MobiDB-lite"/>
    </source>
</evidence>
<dbReference type="Proteomes" id="UP000247409">
    <property type="component" value="Unassembled WGS sequence"/>
</dbReference>
<dbReference type="PANTHER" id="PTHR13245">
    <property type="entry name" value="RRP15-LIKE PROTEIN"/>
    <property type="match status" value="1"/>
</dbReference>
<protein>
    <submittedName>
        <fullName evidence="4">RRP15-like protein</fullName>
    </submittedName>
</protein>
<comment type="similarity">
    <text evidence="1">Belongs to the RRP15 family.</text>
</comment>
<comment type="caution">
    <text evidence="4">The sequence shown here is derived from an EMBL/GenBank/DDBJ whole genome shotgun (WGS) entry which is preliminary data.</text>
</comment>
<dbReference type="OrthoDB" id="5841at2759"/>
<dbReference type="GO" id="GO:0000460">
    <property type="term" value="P:maturation of 5.8S rRNA"/>
    <property type="evidence" value="ECO:0007669"/>
    <property type="project" value="TreeGrafter"/>
</dbReference>
<dbReference type="Pfam" id="PF07890">
    <property type="entry name" value="Rrp15p"/>
    <property type="match status" value="1"/>
</dbReference>
<name>A0A2V3IWY7_9FLOR</name>
<evidence type="ECO:0000256" key="1">
    <source>
        <dbReference type="ARBA" id="ARBA00007462"/>
    </source>
</evidence>
<feature type="compositionally biased region" description="Basic and acidic residues" evidence="3">
    <location>
        <begin position="194"/>
        <end position="216"/>
    </location>
</feature>
<keyword evidence="5" id="KW-1185">Reference proteome</keyword>
<dbReference type="PANTHER" id="PTHR13245:SF14">
    <property type="entry name" value="RRP15-LIKE PROTEIN"/>
    <property type="match status" value="1"/>
</dbReference>
<feature type="compositionally biased region" description="Basic and acidic residues" evidence="3">
    <location>
        <begin position="232"/>
        <end position="241"/>
    </location>
</feature>
<dbReference type="AlphaFoldDB" id="A0A2V3IWY7"/>
<dbReference type="GO" id="GO:0000470">
    <property type="term" value="P:maturation of LSU-rRNA"/>
    <property type="evidence" value="ECO:0007669"/>
    <property type="project" value="TreeGrafter"/>
</dbReference>
<keyword evidence="2" id="KW-0175">Coiled coil</keyword>
<feature type="compositionally biased region" description="Basic and acidic residues" evidence="3">
    <location>
        <begin position="124"/>
        <end position="136"/>
    </location>
</feature>
<feature type="compositionally biased region" description="Acidic residues" evidence="3">
    <location>
        <begin position="172"/>
        <end position="183"/>
    </location>
</feature>
<organism evidence="4 5">
    <name type="scientific">Gracilariopsis chorda</name>
    <dbReference type="NCBI Taxonomy" id="448386"/>
    <lineage>
        <taxon>Eukaryota</taxon>
        <taxon>Rhodophyta</taxon>
        <taxon>Florideophyceae</taxon>
        <taxon>Rhodymeniophycidae</taxon>
        <taxon>Gracilariales</taxon>
        <taxon>Gracilariaceae</taxon>
        <taxon>Gracilariopsis</taxon>
    </lineage>
</organism>
<dbReference type="InterPro" id="IPR012459">
    <property type="entry name" value="Rrp15"/>
</dbReference>
<feature type="region of interest" description="Disordered" evidence="3">
    <location>
        <begin position="124"/>
        <end position="253"/>
    </location>
</feature>
<evidence type="ECO:0000313" key="4">
    <source>
        <dbReference type="EMBL" id="PXF46631.1"/>
    </source>
</evidence>
<dbReference type="EMBL" id="NBIV01000035">
    <property type="protein sequence ID" value="PXF46631.1"/>
    <property type="molecule type" value="Genomic_DNA"/>
</dbReference>
<feature type="coiled-coil region" evidence="2">
    <location>
        <begin position="59"/>
        <end position="89"/>
    </location>
</feature>
<evidence type="ECO:0000313" key="5">
    <source>
        <dbReference type="Proteomes" id="UP000247409"/>
    </source>
</evidence>
<dbReference type="GO" id="GO:0030687">
    <property type="term" value="C:preribosome, large subunit precursor"/>
    <property type="evidence" value="ECO:0007669"/>
    <property type="project" value="TreeGrafter"/>
</dbReference>
<sequence length="253" mass="27863">MVPENTAKKDATNGNPAVLSEGASVALGNVFKRLVGPEKRKISSRNTKKRLSSVVLGQSEEVEKALVEQAEEKKRLKKARKAKIEFENNGRVIPDAATGAALEKELLLTATKGAVALFNAVAKAQKEMEKQEEEKNRNRKKGPPVSRESFMAMMKSSWEKSEFGPSKGTADGDAEEDEIDENEDAKKAHSRARWLKDDFLTARSRTLKDWDRKDGNDGTEEDDSSYSDGTDNESHGDRRDSSGGNSDDEADSN</sequence>
<dbReference type="STRING" id="448386.A0A2V3IWY7"/>
<proteinExistence type="inferred from homology"/>
<accession>A0A2V3IWY7</accession>
<reference evidence="4 5" key="1">
    <citation type="journal article" date="2018" name="Mol. Biol. Evol.">
        <title>Analysis of the draft genome of the red seaweed Gracilariopsis chorda provides insights into genome size evolution in Rhodophyta.</title>
        <authorList>
            <person name="Lee J."/>
            <person name="Yang E.C."/>
            <person name="Graf L."/>
            <person name="Yang J.H."/>
            <person name="Qiu H."/>
            <person name="Zel Zion U."/>
            <person name="Chan C.X."/>
            <person name="Stephens T.G."/>
            <person name="Weber A.P.M."/>
            <person name="Boo G.H."/>
            <person name="Boo S.M."/>
            <person name="Kim K.M."/>
            <person name="Shin Y."/>
            <person name="Jung M."/>
            <person name="Lee S.J."/>
            <person name="Yim H.S."/>
            <person name="Lee J.H."/>
            <person name="Bhattacharya D."/>
            <person name="Yoon H.S."/>
        </authorList>
    </citation>
    <scope>NUCLEOTIDE SEQUENCE [LARGE SCALE GENOMIC DNA]</scope>
    <source>
        <strain evidence="4 5">SKKU-2015</strain>
        <tissue evidence="4">Whole body</tissue>
    </source>
</reference>